<keyword evidence="3 6" id="KW-0812">Transmembrane</keyword>
<dbReference type="PANTHER" id="PTHR30250">
    <property type="entry name" value="PST FAMILY PREDICTED COLANIC ACID TRANSPORTER"/>
    <property type="match status" value="1"/>
</dbReference>
<dbReference type="GO" id="GO:0005886">
    <property type="term" value="C:plasma membrane"/>
    <property type="evidence" value="ECO:0007669"/>
    <property type="project" value="UniProtKB-SubCell"/>
</dbReference>
<evidence type="ECO:0000256" key="5">
    <source>
        <dbReference type="ARBA" id="ARBA00023136"/>
    </source>
</evidence>
<name>A0A6N3D4Y6_9FIRM</name>
<feature type="transmembrane region" description="Helical" evidence="6">
    <location>
        <begin position="159"/>
        <end position="180"/>
    </location>
</feature>
<feature type="transmembrane region" description="Helical" evidence="6">
    <location>
        <begin position="124"/>
        <end position="147"/>
    </location>
</feature>
<feature type="transmembrane region" description="Helical" evidence="6">
    <location>
        <begin position="436"/>
        <end position="457"/>
    </location>
</feature>
<dbReference type="InterPro" id="IPR050833">
    <property type="entry name" value="Poly_Biosynth_Transport"/>
</dbReference>
<keyword evidence="5 6" id="KW-0472">Membrane</keyword>
<feature type="transmembrane region" description="Helical" evidence="6">
    <location>
        <begin position="186"/>
        <end position="207"/>
    </location>
</feature>
<dbReference type="AlphaFoldDB" id="A0A6N3D4Y6"/>
<dbReference type="EMBL" id="CACRUQ010000013">
    <property type="protein sequence ID" value="VYU20703.1"/>
    <property type="molecule type" value="Genomic_DNA"/>
</dbReference>
<feature type="transmembrane region" description="Helical" evidence="6">
    <location>
        <begin position="311"/>
        <end position="328"/>
    </location>
</feature>
<keyword evidence="2" id="KW-1003">Cell membrane</keyword>
<reference evidence="7" key="1">
    <citation type="submission" date="2019-11" db="EMBL/GenBank/DDBJ databases">
        <authorList>
            <person name="Feng L."/>
        </authorList>
    </citation>
    <scope>NUCLEOTIDE SEQUENCE</scope>
    <source>
        <strain evidence="7">RtorquesLFYP15</strain>
    </source>
</reference>
<feature type="transmembrane region" description="Helical" evidence="6">
    <location>
        <begin position="398"/>
        <end position="424"/>
    </location>
</feature>
<accession>A0A6N3D4Y6</accession>
<evidence type="ECO:0000256" key="3">
    <source>
        <dbReference type="ARBA" id="ARBA00022692"/>
    </source>
</evidence>
<dbReference type="RefSeq" id="WP_412346535.1">
    <property type="nucleotide sequence ID" value="NZ_CACRUQ010000013.1"/>
</dbReference>
<gene>
    <name evidence="7" type="ORF">RTLFYP15_01754</name>
</gene>
<feature type="transmembrane region" description="Helical" evidence="6">
    <location>
        <begin position="340"/>
        <end position="357"/>
    </location>
</feature>
<evidence type="ECO:0000256" key="2">
    <source>
        <dbReference type="ARBA" id="ARBA00022475"/>
    </source>
</evidence>
<evidence type="ECO:0000313" key="7">
    <source>
        <dbReference type="EMBL" id="VYU20703.1"/>
    </source>
</evidence>
<feature type="transmembrane region" description="Helical" evidence="6">
    <location>
        <begin position="469"/>
        <end position="488"/>
    </location>
</feature>
<evidence type="ECO:0000256" key="4">
    <source>
        <dbReference type="ARBA" id="ARBA00022989"/>
    </source>
</evidence>
<protein>
    <submittedName>
        <fullName evidence="7">Polysaccharide biosynthesis protein</fullName>
    </submittedName>
</protein>
<organism evidence="7">
    <name type="scientific">[Ruminococcus] torques</name>
    <dbReference type="NCBI Taxonomy" id="33039"/>
    <lineage>
        <taxon>Bacteria</taxon>
        <taxon>Bacillati</taxon>
        <taxon>Bacillota</taxon>
        <taxon>Clostridia</taxon>
        <taxon>Lachnospirales</taxon>
        <taxon>Lachnospiraceae</taxon>
        <taxon>Mediterraneibacter</taxon>
    </lineage>
</organism>
<dbReference type="PANTHER" id="PTHR30250:SF26">
    <property type="entry name" value="PSMA PROTEIN"/>
    <property type="match status" value="1"/>
</dbReference>
<sequence length="519" mass="59208">MKLEKTKNARRNILFGILNKVITMFLPFVVRSVIIYALSAEYLGLNSLFSSILQVLNLTELGFSSAMVYSMYKPIAENDDETICALLNFYRKIYFIIGCIVLSLGLLLLPFLDKLINGDVPDNINIYILYLCYLVNTVLSYMMFAYRSSLLNAHQRTDVISNINTITLGSMYFLQIIVLIATKNYYTYVLMMPAFTILNNLIVAGVSRKYYPQYECKGELDSTLISGIKKQTVGLMVNKICAVSRNSLDNIFVSTFLGLAATAMYGNYYYIMNAIIAILMVVSNGLLAGVGNSIVTESPEKNYSDLNKINFVYMWFAGWCTICLICLYQPFMKLWVGKKLMFPNVVAIAFGIYFYALEMGVVRGVYSDAAGLWWENRYRAIVETIANLILNYILVKCFGILGIIVATLISLLVINFGFGSQIVFKYYFKNKKLHEYFIYQMYYAFVTLVLGGVTYYIVNSIKIDGVVGLALKFLICCCVPNILYVLAYHRTNEYKIAMPWILKIFHMDWLIRIICKGQR</sequence>
<proteinExistence type="predicted"/>
<evidence type="ECO:0000256" key="1">
    <source>
        <dbReference type="ARBA" id="ARBA00004651"/>
    </source>
</evidence>
<keyword evidence="4 6" id="KW-1133">Transmembrane helix</keyword>
<feature type="transmembrane region" description="Helical" evidence="6">
    <location>
        <begin position="21"/>
        <end position="39"/>
    </location>
</feature>
<feature type="transmembrane region" description="Helical" evidence="6">
    <location>
        <begin position="51"/>
        <end position="72"/>
    </location>
</feature>
<feature type="transmembrane region" description="Helical" evidence="6">
    <location>
        <begin position="268"/>
        <end position="291"/>
    </location>
</feature>
<feature type="transmembrane region" description="Helical" evidence="6">
    <location>
        <begin position="93"/>
        <end position="112"/>
    </location>
</feature>
<evidence type="ECO:0000256" key="6">
    <source>
        <dbReference type="SAM" id="Phobius"/>
    </source>
</evidence>
<comment type="subcellular location">
    <subcellularLocation>
        <location evidence="1">Cell membrane</location>
        <topology evidence="1">Multi-pass membrane protein</topology>
    </subcellularLocation>
</comment>